<dbReference type="EMBL" id="LSRX01000530">
    <property type="protein sequence ID" value="OLP94757.1"/>
    <property type="molecule type" value="Genomic_DNA"/>
</dbReference>
<accession>A0A1Q9DHW7</accession>
<keyword evidence="3" id="KW-1185">Reference proteome</keyword>
<dbReference type="AlphaFoldDB" id="A0A1Q9DHW7"/>
<proteinExistence type="predicted"/>
<evidence type="ECO:0000256" key="1">
    <source>
        <dbReference type="SAM" id="MobiDB-lite"/>
    </source>
</evidence>
<feature type="region of interest" description="Disordered" evidence="1">
    <location>
        <begin position="1"/>
        <end position="42"/>
    </location>
</feature>
<sequence>MEEGQPSLPFGLTSCARQRKGRRTQWQGQGKAGQEQRQEASCTAADAWPDLEAKVDGLKRCPPTEVLEFGIRQSIEEEMHKTPKKSASAFLACLKYL</sequence>
<evidence type="ECO:0000313" key="2">
    <source>
        <dbReference type="EMBL" id="OLP94757.1"/>
    </source>
</evidence>
<comment type="caution">
    <text evidence="2">The sequence shown here is derived from an EMBL/GenBank/DDBJ whole genome shotgun (WGS) entry which is preliminary data.</text>
</comment>
<evidence type="ECO:0000313" key="3">
    <source>
        <dbReference type="Proteomes" id="UP000186817"/>
    </source>
</evidence>
<dbReference type="Proteomes" id="UP000186817">
    <property type="component" value="Unassembled WGS sequence"/>
</dbReference>
<gene>
    <name evidence="2" type="ORF">AK812_SmicGene23190</name>
</gene>
<protein>
    <submittedName>
        <fullName evidence="2">Uncharacterized protein</fullName>
    </submittedName>
</protein>
<reference evidence="2 3" key="1">
    <citation type="submission" date="2016-02" db="EMBL/GenBank/DDBJ databases">
        <title>Genome analysis of coral dinoflagellate symbionts highlights evolutionary adaptations to a symbiotic lifestyle.</title>
        <authorList>
            <person name="Aranda M."/>
            <person name="Li Y."/>
            <person name="Liew Y.J."/>
            <person name="Baumgarten S."/>
            <person name="Simakov O."/>
            <person name="Wilson M."/>
            <person name="Piel J."/>
            <person name="Ashoor H."/>
            <person name="Bougouffa S."/>
            <person name="Bajic V.B."/>
            <person name="Ryu T."/>
            <person name="Ravasi T."/>
            <person name="Bayer T."/>
            <person name="Micklem G."/>
            <person name="Kim H."/>
            <person name="Bhak J."/>
            <person name="Lajeunesse T.C."/>
            <person name="Voolstra C.R."/>
        </authorList>
    </citation>
    <scope>NUCLEOTIDE SEQUENCE [LARGE SCALE GENOMIC DNA]</scope>
    <source>
        <strain evidence="2 3">CCMP2467</strain>
    </source>
</reference>
<organism evidence="2 3">
    <name type="scientific">Symbiodinium microadriaticum</name>
    <name type="common">Dinoflagellate</name>
    <name type="synonym">Zooxanthella microadriatica</name>
    <dbReference type="NCBI Taxonomy" id="2951"/>
    <lineage>
        <taxon>Eukaryota</taxon>
        <taxon>Sar</taxon>
        <taxon>Alveolata</taxon>
        <taxon>Dinophyceae</taxon>
        <taxon>Suessiales</taxon>
        <taxon>Symbiodiniaceae</taxon>
        <taxon>Symbiodinium</taxon>
    </lineage>
</organism>
<name>A0A1Q9DHW7_SYMMI</name>